<dbReference type="SUPFAM" id="SSF48179">
    <property type="entry name" value="6-phosphogluconate dehydrogenase C-terminal domain-like"/>
    <property type="match status" value="1"/>
</dbReference>
<dbReference type="eggNOG" id="COG1023">
    <property type="taxonomic scope" value="Bacteria"/>
</dbReference>
<dbReference type="HOGENOM" id="CLU_024540_0_0_9"/>
<dbReference type="SMART" id="SM01350">
    <property type="entry name" value="6PGD"/>
    <property type="match status" value="1"/>
</dbReference>
<proteinExistence type="inferred from homology"/>
<dbReference type="STRING" id="293826.Amet_3469"/>
<evidence type="ECO:0000256" key="1">
    <source>
        <dbReference type="ARBA" id="ARBA00008419"/>
    </source>
</evidence>
<dbReference type="RefSeq" id="WP_012064560.1">
    <property type="nucleotide sequence ID" value="NC_009633.1"/>
</dbReference>
<dbReference type="Proteomes" id="UP000001572">
    <property type="component" value="Chromosome"/>
</dbReference>
<keyword evidence="3" id="KW-0311">Gluconate utilization</keyword>
<dbReference type="InterPro" id="IPR006183">
    <property type="entry name" value="Pgluconate_DH"/>
</dbReference>
<dbReference type="AlphaFoldDB" id="A6TTS9"/>
<dbReference type="PRINTS" id="PR00076">
    <property type="entry name" value="6PGDHDRGNASE"/>
</dbReference>
<sequence length="298" mass="32896">MEIGLIGLGKMGYNLALNMRDHGHRVVAYNRTPDKTQMIEKEGIKGVYSLEALYDSLEGKRILWMMIPSGEAVDNMIDELLTFLRSGDILIDGGNSFYQDTLRRYEKLKDIGIDYIDVGTSGGIEGARTGACMMVGGEPHVVEQISSLFQDISIENGYSFMGTPGSGHYVKMVHNAIEYGMMQAIGEGFELLNAGPFSLDFENVAKVWSHGSIIEGLLMRCVLSSFEKSEKLEEIQGIVDASGEGQWAVEEALRLKVSMPVISNALFARYKSTDSTKFSEKVVAAMRKEFGGHAIHQK</sequence>
<dbReference type="PANTHER" id="PTHR11811">
    <property type="entry name" value="6-PHOSPHOGLUCONATE DEHYDROGENASE"/>
    <property type="match status" value="1"/>
</dbReference>
<dbReference type="InterPro" id="IPR013328">
    <property type="entry name" value="6PGD_dom2"/>
</dbReference>
<dbReference type="InterPro" id="IPR008927">
    <property type="entry name" value="6-PGluconate_DH-like_C_sf"/>
</dbReference>
<dbReference type="InterPro" id="IPR006114">
    <property type="entry name" value="6PGDH_C"/>
</dbReference>
<dbReference type="GO" id="GO:0050661">
    <property type="term" value="F:NADP binding"/>
    <property type="evidence" value="ECO:0007669"/>
    <property type="project" value="InterPro"/>
</dbReference>
<dbReference type="SUPFAM" id="SSF51735">
    <property type="entry name" value="NAD(P)-binding Rossmann-fold domains"/>
    <property type="match status" value="1"/>
</dbReference>
<dbReference type="KEGG" id="amt:Amet_3469"/>
<dbReference type="Gene3D" id="3.40.50.720">
    <property type="entry name" value="NAD(P)-binding Rossmann-like Domain"/>
    <property type="match status" value="1"/>
</dbReference>
<dbReference type="GO" id="GO:0006098">
    <property type="term" value="P:pentose-phosphate shunt"/>
    <property type="evidence" value="ECO:0007669"/>
    <property type="project" value="InterPro"/>
</dbReference>
<dbReference type="GO" id="GO:0019521">
    <property type="term" value="P:D-gluconate metabolic process"/>
    <property type="evidence" value="ECO:0007669"/>
    <property type="project" value="UniProtKB-KW"/>
</dbReference>
<keyword evidence="2" id="KW-0560">Oxidoreductase</keyword>
<evidence type="ECO:0000259" key="4">
    <source>
        <dbReference type="SMART" id="SM01350"/>
    </source>
</evidence>
<evidence type="ECO:0000256" key="2">
    <source>
        <dbReference type="ARBA" id="ARBA00023002"/>
    </source>
</evidence>
<dbReference type="EMBL" id="CP000724">
    <property type="protein sequence ID" value="ABR49597.1"/>
    <property type="molecule type" value="Genomic_DNA"/>
</dbReference>
<feature type="domain" description="6-phosphogluconate dehydrogenase C-terminal" evidence="4">
    <location>
        <begin position="167"/>
        <end position="294"/>
    </location>
</feature>
<name>A6TTS9_ALKMQ</name>
<dbReference type="InterPro" id="IPR004849">
    <property type="entry name" value="6DGDH_YqeC"/>
</dbReference>
<evidence type="ECO:0000313" key="5">
    <source>
        <dbReference type="EMBL" id="ABR49597.1"/>
    </source>
</evidence>
<dbReference type="Gene3D" id="1.10.1040.10">
    <property type="entry name" value="N-(1-d-carboxylethyl)-l-norvaline Dehydrogenase, domain 2"/>
    <property type="match status" value="1"/>
</dbReference>
<dbReference type="NCBIfam" id="NF007161">
    <property type="entry name" value="PRK09599.1"/>
    <property type="match status" value="1"/>
</dbReference>
<dbReference type="GO" id="GO:0004616">
    <property type="term" value="F:phosphogluconate dehydrogenase (decarboxylating) activity"/>
    <property type="evidence" value="ECO:0007669"/>
    <property type="project" value="InterPro"/>
</dbReference>
<keyword evidence="6" id="KW-1185">Reference proteome</keyword>
<comment type="similarity">
    <text evidence="1">Belongs to the 6-phosphogluconate dehydrogenase family.</text>
</comment>
<dbReference type="InterPro" id="IPR006115">
    <property type="entry name" value="6PGDH_NADP-bd"/>
</dbReference>
<evidence type="ECO:0000256" key="3">
    <source>
        <dbReference type="ARBA" id="ARBA00023064"/>
    </source>
</evidence>
<protein>
    <submittedName>
        <fullName evidence="5">6-phosphogluconate dehydrogenase, decarboxylating</fullName>
    </submittedName>
</protein>
<dbReference type="OrthoDB" id="9804542at2"/>
<dbReference type="InterPro" id="IPR036291">
    <property type="entry name" value="NAD(P)-bd_dom_sf"/>
</dbReference>
<dbReference type="Pfam" id="PF03446">
    <property type="entry name" value="NAD_binding_2"/>
    <property type="match status" value="1"/>
</dbReference>
<dbReference type="NCBIfam" id="TIGR00872">
    <property type="entry name" value="gnd_rel"/>
    <property type="match status" value="1"/>
</dbReference>
<evidence type="ECO:0000313" key="6">
    <source>
        <dbReference type="Proteomes" id="UP000001572"/>
    </source>
</evidence>
<reference evidence="6" key="1">
    <citation type="journal article" date="2016" name="Genome Announc.">
        <title>Complete genome sequence of Alkaliphilus metalliredigens strain QYMF, an alkaliphilic and metal-reducing bacterium isolated from borax-contaminated leachate ponds.</title>
        <authorList>
            <person name="Hwang C."/>
            <person name="Copeland A."/>
            <person name="Lucas S."/>
            <person name="Lapidus A."/>
            <person name="Barry K."/>
            <person name="Detter J.C."/>
            <person name="Glavina Del Rio T."/>
            <person name="Hammon N."/>
            <person name="Israni S."/>
            <person name="Dalin E."/>
            <person name="Tice H."/>
            <person name="Pitluck S."/>
            <person name="Chertkov O."/>
            <person name="Brettin T."/>
            <person name="Bruce D."/>
            <person name="Han C."/>
            <person name="Schmutz J."/>
            <person name="Larimer F."/>
            <person name="Land M.L."/>
            <person name="Hauser L."/>
            <person name="Kyrpides N."/>
            <person name="Mikhailova N."/>
            <person name="Ye Q."/>
            <person name="Zhou J."/>
            <person name="Richardson P."/>
            <person name="Fields M.W."/>
        </authorList>
    </citation>
    <scope>NUCLEOTIDE SEQUENCE [LARGE SCALE GENOMIC DNA]</scope>
    <source>
        <strain evidence="6">QYMF</strain>
    </source>
</reference>
<organism evidence="5 6">
    <name type="scientific">Alkaliphilus metalliredigens (strain QYMF)</name>
    <dbReference type="NCBI Taxonomy" id="293826"/>
    <lineage>
        <taxon>Bacteria</taxon>
        <taxon>Bacillati</taxon>
        <taxon>Bacillota</taxon>
        <taxon>Clostridia</taxon>
        <taxon>Peptostreptococcales</taxon>
        <taxon>Natronincolaceae</taxon>
        <taxon>Alkaliphilus</taxon>
    </lineage>
</organism>
<gene>
    <name evidence="5" type="ordered locus">Amet_3469</name>
</gene>
<dbReference type="Pfam" id="PF00393">
    <property type="entry name" value="6PGD"/>
    <property type="match status" value="1"/>
</dbReference>
<accession>A6TTS9</accession>